<keyword evidence="1" id="KW-0812">Transmembrane</keyword>
<organism evidence="2 3">
    <name type="scientific">Flammeovirga aprica JL-4</name>
    <dbReference type="NCBI Taxonomy" id="694437"/>
    <lineage>
        <taxon>Bacteria</taxon>
        <taxon>Pseudomonadati</taxon>
        <taxon>Bacteroidota</taxon>
        <taxon>Cytophagia</taxon>
        <taxon>Cytophagales</taxon>
        <taxon>Flammeovirgaceae</taxon>
        <taxon>Flammeovirga</taxon>
    </lineage>
</organism>
<comment type="caution">
    <text evidence="2">The sequence shown here is derived from an EMBL/GenBank/DDBJ whole genome shotgun (WGS) entry which is preliminary data.</text>
</comment>
<evidence type="ECO:0000256" key="1">
    <source>
        <dbReference type="SAM" id="Phobius"/>
    </source>
</evidence>
<protein>
    <submittedName>
        <fullName evidence="2">Uncharacterized protein</fullName>
    </submittedName>
</protein>
<evidence type="ECO:0000313" key="2">
    <source>
        <dbReference type="EMBL" id="NME68606.1"/>
    </source>
</evidence>
<evidence type="ECO:0000313" key="3">
    <source>
        <dbReference type="Proteomes" id="UP000576082"/>
    </source>
</evidence>
<sequence>MIFQISLFISFYIFDEQFNNFFIQLSLIKIVVFPLFLVVFFSLLLFPNNILFRRNLIVESDRFFLKKEEIKFNDIKEISIKTYESYPQELIEMKIIKNDSKVYRITLIDKWIQHSFFSKNMFKRDRYLIHNTKIAQDLFQNNALLQSKLSVESKSFL</sequence>
<accession>A0A7X9P2Z4</accession>
<proteinExistence type="predicted"/>
<keyword evidence="1" id="KW-1133">Transmembrane helix</keyword>
<feature type="transmembrane region" description="Helical" evidence="1">
    <location>
        <begin position="21"/>
        <end position="46"/>
    </location>
</feature>
<reference evidence="2 3" key="1">
    <citation type="submission" date="2020-04" db="EMBL/GenBank/DDBJ databases">
        <title>Flammeovirga sp. SR4, a novel species isolated from seawater.</title>
        <authorList>
            <person name="Wang X."/>
        </authorList>
    </citation>
    <scope>NUCLEOTIDE SEQUENCE [LARGE SCALE GENOMIC DNA]</scope>
    <source>
        <strain evidence="2 3">ATCC 23126</strain>
    </source>
</reference>
<dbReference type="AlphaFoldDB" id="A0A7X9P2Z4"/>
<dbReference type="EMBL" id="JABANE010000026">
    <property type="protein sequence ID" value="NME68606.1"/>
    <property type="molecule type" value="Genomic_DNA"/>
</dbReference>
<name>A0A7X9P2Z4_9BACT</name>
<gene>
    <name evidence="2" type="ORF">HHU12_11600</name>
</gene>
<dbReference type="Proteomes" id="UP000576082">
    <property type="component" value="Unassembled WGS sequence"/>
</dbReference>
<dbReference type="RefSeq" id="WP_169656907.1">
    <property type="nucleotide sequence ID" value="NZ_JABANE010000026.1"/>
</dbReference>
<keyword evidence="1" id="KW-0472">Membrane</keyword>
<keyword evidence="3" id="KW-1185">Reference proteome</keyword>